<proteinExistence type="inferred from homology"/>
<dbReference type="PRINTS" id="PR00131">
    <property type="entry name" value="GLHYDRLASE1"/>
</dbReference>
<keyword evidence="3 6" id="KW-0326">Glycosidase</keyword>
<sequence length="483" mass="55402">MGLRKDFLWGGAIAANQVEGAWNVDGKGPSVADVATYKPNVDVKDYKKQVQITQDSIKQAMATKDTTYYPKRRGIDFYHRYPEDIKLFAEMGFKTLRISIAWSRLYPTGEEEEPNQAGVDFYKAVFKEMHKYHIEPLVTLSHYEMPLALAQKYNGWADRRIIDLFVRFCRTCFTTYRDDVKYWLTFNEIDSVTRHPFTSAGIIPDQSDNLLQDEYQAFHHQFVASALVTKICHELIPGSQVGCMLTKLTDYANSADPRDVLASFNKNTMNYFPADVQVFGRYPELILNYFKKNNLHIVMADGDLEILAANTVDFVSFSYYMSMVSSYDENNLTLTSGNTVVGGKNPYLKSTDWGWTVDPVGLRISLLQLYDRYHKPLFIVENGMGAQDELTSDGKIHDDYRIDYFRSHFEEMIKAVDAGVDLMGYTSWAPIDLVSASTSQMSKRYGFIYVDEDDLGRGSLNRYKKDSFTWYQKVIRSNGEDLA</sequence>
<gene>
    <name evidence="7" type="ORF">IV80_GL000529</name>
</gene>
<dbReference type="GO" id="GO:0008422">
    <property type="term" value="F:beta-glucosidase activity"/>
    <property type="evidence" value="ECO:0007669"/>
    <property type="project" value="TreeGrafter"/>
</dbReference>
<evidence type="ECO:0000256" key="4">
    <source>
        <dbReference type="PROSITE-ProRule" id="PRU10055"/>
    </source>
</evidence>
<dbReference type="InterPro" id="IPR033132">
    <property type="entry name" value="GH_1_N_CS"/>
</dbReference>
<dbReference type="GO" id="GO:0016052">
    <property type="term" value="P:carbohydrate catabolic process"/>
    <property type="evidence" value="ECO:0007669"/>
    <property type="project" value="TreeGrafter"/>
</dbReference>
<dbReference type="PATRIC" id="fig|319652.3.peg.535"/>
<dbReference type="Gene3D" id="3.20.20.80">
    <property type="entry name" value="Glycosidases"/>
    <property type="match status" value="1"/>
</dbReference>
<dbReference type="Proteomes" id="UP000051568">
    <property type="component" value="Unassembled WGS sequence"/>
</dbReference>
<dbReference type="AlphaFoldDB" id="A0A0R2IU36"/>
<dbReference type="PROSITE" id="PS00653">
    <property type="entry name" value="GLYCOSYL_HYDROL_F1_2"/>
    <property type="match status" value="1"/>
</dbReference>
<evidence type="ECO:0000313" key="8">
    <source>
        <dbReference type="Proteomes" id="UP000051568"/>
    </source>
</evidence>
<feature type="active site" description="Nucleophile" evidence="4">
    <location>
        <position position="381"/>
    </location>
</feature>
<evidence type="ECO:0000256" key="1">
    <source>
        <dbReference type="ARBA" id="ARBA00010838"/>
    </source>
</evidence>
<dbReference type="InterPro" id="IPR001360">
    <property type="entry name" value="Glyco_hydro_1"/>
</dbReference>
<dbReference type="InterPro" id="IPR018120">
    <property type="entry name" value="Glyco_hydro_1_AS"/>
</dbReference>
<dbReference type="OrthoDB" id="1637462at2"/>
<keyword evidence="2 6" id="KW-0378">Hydrolase</keyword>
<dbReference type="PROSITE" id="PS00572">
    <property type="entry name" value="GLYCOSYL_HYDROL_F1_1"/>
    <property type="match status" value="1"/>
</dbReference>
<dbReference type="GO" id="GO:0005829">
    <property type="term" value="C:cytosol"/>
    <property type="evidence" value="ECO:0007669"/>
    <property type="project" value="TreeGrafter"/>
</dbReference>
<evidence type="ECO:0000256" key="2">
    <source>
        <dbReference type="ARBA" id="ARBA00022801"/>
    </source>
</evidence>
<reference evidence="7 8" key="1">
    <citation type="journal article" date="2015" name="Genome Announc.">
        <title>Expanding the biotechnology potential of lactobacilli through comparative genomics of 213 strains and associated genera.</title>
        <authorList>
            <person name="Sun Z."/>
            <person name="Harris H.M."/>
            <person name="McCann A."/>
            <person name="Guo C."/>
            <person name="Argimon S."/>
            <person name="Zhang W."/>
            <person name="Yang X."/>
            <person name="Jeffery I.B."/>
            <person name="Cooney J.C."/>
            <person name="Kagawa T.F."/>
            <person name="Liu W."/>
            <person name="Song Y."/>
            <person name="Salvetti E."/>
            <person name="Wrobel A."/>
            <person name="Rasinkangas P."/>
            <person name="Parkhill J."/>
            <person name="Rea M.C."/>
            <person name="O'Sullivan O."/>
            <person name="Ritari J."/>
            <person name="Douillard F.P."/>
            <person name="Paul Ross R."/>
            <person name="Yang R."/>
            <person name="Briner A.E."/>
            <person name="Felis G.E."/>
            <person name="de Vos W.M."/>
            <person name="Barrangou R."/>
            <person name="Klaenhammer T.R."/>
            <person name="Caufield P.W."/>
            <person name="Cui Y."/>
            <person name="Zhang H."/>
            <person name="O'Toole P.W."/>
        </authorList>
    </citation>
    <scope>NUCLEOTIDE SEQUENCE [LARGE SCALE GENOMIC DNA]</scope>
    <source>
        <strain evidence="7 8">DSM 17757</strain>
    </source>
</reference>
<dbReference type="Pfam" id="PF00232">
    <property type="entry name" value="Glyco_hydro_1"/>
    <property type="match status" value="1"/>
</dbReference>
<accession>A0A0R2IU36</accession>
<comment type="caution">
    <text evidence="7">The sequence shown here is derived from an EMBL/GenBank/DDBJ whole genome shotgun (WGS) entry which is preliminary data.</text>
</comment>
<comment type="similarity">
    <text evidence="1 5">Belongs to the glycosyl hydrolase 1 family.</text>
</comment>
<organism evidence="7 8">
    <name type="scientific">Pediococcus cellicola</name>
    <dbReference type="NCBI Taxonomy" id="319652"/>
    <lineage>
        <taxon>Bacteria</taxon>
        <taxon>Bacillati</taxon>
        <taxon>Bacillota</taxon>
        <taxon>Bacilli</taxon>
        <taxon>Lactobacillales</taxon>
        <taxon>Lactobacillaceae</taxon>
        <taxon>Pediococcus</taxon>
    </lineage>
</organism>
<dbReference type="EMBL" id="JQBR01000013">
    <property type="protein sequence ID" value="KRN65021.1"/>
    <property type="molecule type" value="Genomic_DNA"/>
</dbReference>
<evidence type="ECO:0000256" key="5">
    <source>
        <dbReference type="RuleBase" id="RU003690"/>
    </source>
</evidence>
<dbReference type="InterPro" id="IPR017853">
    <property type="entry name" value="GH"/>
</dbReference>
<dbReference type="RefSeq" id="WP_057752681.1">
    <property type="nucleotide sequence ID" value="NZ_BJVH01000012.1"/>
</dbReference>
<dbReference type="STRING" id="319652.IV80_GL000529"/>
<evidence type="ECO:0000313" key="7">
    <source>
        <dbReference type="EMBL" id="KRN65021.1"/>
    </source>
</evidence>
<evidence type="ECO:0000256" key="6">
    <source>
        <dbReference type="RuleBase" id="RU004468"/>
    </source>
</evidence>
<protein>
    <submittedName>
        <fullName evidence="7">6-phospho-beta-glucosidase</fullName>
    </submittedName>
</protein>
<dbReference type="PANTHER" id="PTHR10353:SF122">
    <property type="entry name" value="6-PHOSPHO-BETA-GLUCOSIDASE ASCB-RELATED"/>
    <property type="match status" value="1"/>
</dbReference>
<dbReference type="FunFam" id="3.20.20.80:FF:000004">
    <property type="entry name" value="Beta-glucosidase 6-phospho-beta-glucosidase"/>
    <property type="match status" value="1"/>
</dbReference>
<dbReference type="SUPFAM" id="SSF51445">
    <property type="entry name" value="(Trans)glycosidases"/>
    <property type="match status" value="1"/>
</dbReference>
<evidence type="ECO:0000256" key="3">
    <source>
        <dbReference type="ARBA" id="ARBA00023295"/>
    </source>
</evidence>
<dbReference type="PANTHER" id="PTHR10353">
    <property type="entry name" value="GLYCOSYL HYDROLASE"/>
    <property type="match status" value="1"/>
</dbReference>
<name>A0A0R2IU36_9LACO</name>
<keyword evidence="8" id="KW-1185">Reference proteome</keyword>